<dbReference type="Proteomes" id="UP000077266">
    <property type="component" value="Unassembled WGS sequence"/>
</dbReference>
<evidence type="ECO:0000313" key="1">
    <source>
        <dbReference type="EMBL" id="KZV87807.1"/>
    </source>
</evidence>
<organism evidence="1 2">
    <name type="scientific">Exidia glandulosa HHB12029</name>
    <dbReference type="NCBI Taxonomy" id="1314781"/>
    <lineage>
        <taxon>Eukaryota</taxon>
        <taxon>Fungi</taxon>
        <taxon>Dikarya</taxon>
        <taxon>Basidiomycota</taxon>
        <taxon>Agaricomycotina</taxon>
        <taxon>Agaricomycetes</taxon>
        <taxon>Auriculariales</taxon>
        <taxon>Exidiaceae</taxon>
        <taxon>Exidia</taxon>
    </lineage>
</organism>
<sequence length="176" mass="20228">MMIAQLPDHTFADLTTLTFPEDLWLERRMPNAPQLRDVTISLDLGVHFTSRPGIFFLSLGDDASQWNVPSLRSLTFVPPPSWAFSRMRTRALLSAHDIALFIQHHLRFSELPLRRLVLRGVEIYDPPGLNEMWELEERVERIEREKLAVLSPGPTGRNTLTGDALPSSRWMFDHAE</sequence>
<name>A0A165EVX1_EXIGL</name>
<accession>A0A165EVX1</accession>
<dbReference type="AlphaFoldDB" id="A0A165EVX1"/>
<keyword evidence="2" id="KW-1185">Reference proteome</keyword>
<evidence type="ECO:0000313" key="2">
    <source>
        <dbReference type="Proteomes" id="UP000077266"/>
    </source>
</evidence>
<dbReference type="InParanoid" id="A0A165EVX1"/>
<proteinExistence type="predicted"/>
<gene>
    <name evidence="1" type="ORF">EXIGLDRAFT_723343</name>
</gene>
<dbReference type="EMBL" id="KV426115">
    <property type="protein sequence ID" value="KZV87807.1"/>
    <property type="molecule type" value="Genomic_DNA"/>
</dbReference>
<protein>
    <submittedName>
        <fullName evidence="1">Uncharacterized protein</fullName>
    </submittedName>
</protein>
<reference evidence="1 2" key="1">
    <citation type="journal article" date="2016" name="Mol. Biol. Evol.">
        <title>Comparative Genomics of Early-Diverging Mushroom-Forming Fungi Provides Insights into the Origins of Lignocellulose Decay Capabilities.</title>
        <authorList>
            <person name="Nagy L.G."/>
            <person name="Riley R."/>
            <person name="Tritt A."/>
            <person name="Adam C."/>
            <person name="Daum C."/>
            <person name="Floudas D."/>
            <person name="Sun H."/>
            <person name="Yadav J.S."/>
            <person name="Pangilinan J."/>
            <person name="Larsson K.H."/>
            <person name="Matsuura K."/>
            <person name="Barry K."/>
            <person name="Labutti K."/>
            <person name="Kuo R."/>
            <person name="Ohm R.A."/>
            <person name="Bhattacharya S.S."/>
            <person name="Shirouzu T."/>
            <person name="Yoshinaga Y."/>
            <person name="Martin F.M."/>
            <person name="Grigoriev I.V."/>
            <person name="Hibbett D.S."/>
        </authorList>
    </citation>
    <scope>NUCLEOTIDE SEQUENCE [LARGE SCALE GENOMIC DNA]</scope>
    <source>
        <strain evidence="1 2">HHB12029</strain>
    </source>
</reference>